<comment type="subcellular location">
    <subcellularLocation>
        <location evidence="1">Cell membrane</location>
    </subcellularLocation>
    <subcellularLocation>
        <location evidence="2">Secreted</location>
    </subcellularLocation>
</comment>
<dbReference type="Proteomes" id="UP000261500">
    <property type="component" value="Unplaced"/>
</dbReference>
<reference evidence="11" key="2">
    <citation type="submission" date="2025-09" db="UniProtKB">
        <authorList>
            <consortium name="Ensembl"/>
        </authorList>
    </citation>
    <scope>IDENTIFICATION</scope>
</reference>
<proteinExistence type="predicted"/>
<keyword evidence="5 8" id="KW-0732">Signal</keyword>
<keyword evidence="3" id="KW-1003">Cell membrane</keyword>
<feature type="domain" description="Snake toxin/toxin-like" evidence="10">
    <location>
        <begin position="116"/>
        <end position="183"/>
    </location>
</feature>
<dbReference type="AlphaFoldDB" id="A0A3B3VJU1"/>
<evidence type="ECO:0000256" key="5">
    <source>
        <dbReference type="ARBA" id="ARBA00022729"/>
    </source>
</evidence>
<evidence type="ECO:0000256" key="4">
    <source>
        <dbReference type="ARBA" id="ARBA00022525"/>
    </source>
</evidence>
<dbReference type="Pfam" id="PF00021">
    <property type="entry name" value="UPAR_LY6"/>
    <property type="match status" value="1"/>
</dbReference>
<dbReference type="GO" id="GO:0005886">
    <property type="term" value="C:plasma membrane"/>
    <property type="evidence" value="ECO:0007669"/>
    <property type="project" value="UniProtKB-SubCell"/>
</dbReference>
<evidence type="ECO:0000259" key="9">
    <source>
        <dbReference type="Pfam" id="PF00021"/>
    </source>
</evidence>
<keyword evidence="6" id="KW-0472">Membrane</keyword>
<dbReference type="GeneTree" id="ENSGT00940000163304"/>
<dbReference type="InterPro" id="IPR050918">
    <property type="entry name" value="CNF-like_PLA2_Inhibitor"/>
</dbReference>
<keyword evidence="4" id="KW-0964">Secreted</keyword>
<evidence type="ECO:0000259" key="10">
    <source>
        <dbReference type="Pfam" id="PF00087"/>
    </source>
</evidence>
<dbReference type="PANTHER" id="PTHR20914:SF26">
    <property type="entry name" value="PHOSPHOLIPASE A2 INHIBITOR CNF-LIKE"/>
    <property type="match status" value="1"/>
</dbReference>
<dbReference type="STRING" id="48699.ENSPLAP00000025286"/>
<protein>
    <submittedName>
        <fullName evidence="11">Phospholipase A2 inhibitor and LY6/PLAUR domain containing</fullName>
    </submittedName>
</protein>
<dbReference type="Ensembl" id="ENSPLAT00000001238.1">
    <property type="protein sequence ID" value="ENSPLAP00000025286.1"/>
    <property type="gene ID" value="ENSPLAG00000012201.1"/>
</dbReference>
<evidence type="ECO:0000256" key="1">
    <source>
        <dbReference type="ARBA" id="ARBA00004236"/>
    </source>
</evidence>
<keyword evidence="7" id="KW-0325">Glycoprotein</keyword>
<dbReference type="Pfam" id="PF00087">
    <property type="entry name" value="Toxin_TOLIP"/>
    <property type="match status" value="1"/>
</dbReference>
<dbReference type="InterPro" id="IPR045860">
    <property type="entry name" value="Snake_toxin-like_sf"/>
</dbReference>
<evidence type="ECO:0000256" key="6">
    <source>
        <dbReference type="ARBA" id="ARBA00023136"/>
    </source>
</evidence>
<dbReference type="PANTHER" id="PTHR20914">
    <property type="entry name" value="LY6/PLAUR DOMAIN-CONTAINING PROTEIN 8"/>
    <property type="match status" value="1"/>
</dbReference>
<evidence type="ECO:0000313" key="12">
    <source>
        <dbReference type="Proteomes" id="UP000261500"/>
    </source>
</evidence>
<dbReference type="Gene3D" id="2.10.60.10">
    <property type="entry name" value="CD59"/>
    <property type="match status" value="2"/>
</dbReference>
<evidence type="ECO:0000256" key="7">
    <source>
        <dbReference type="ARBA" id="ARBA00023180"/>
    </source>
</evidence>
<accession>A0A3B3VJU1</accession>
<dbReference type="SUPFAM" id="SSF57302">
    <property type="entry name" value="Snake toxin-like"/>
    <property type="match status" value="2"/>
</dbReference>
<feature type="signal peptide" evidence="8">
    <location>
        <begin position="1"/>
        <end position="18"/>
    </location>
</feature>
<dbReference type="GO" id="GO:0005576">
    <property type="term" value="C:extracellular region"/>
    <property type="evidence" value="ECO:0007669"/>
    <property type="project" value="UniProtKB-SubCell"/>
</dbReference>
<evidence type="ECO:0000256" key="2">
    <source>
        <dbReference type="ARBA" id="ARBA00004613"/>
    </source>
</evidence>
<organism evidence="11 12">
    <name type="scientific">Poecilia latipinna</name>
    <name type="common">sailfin molly</name>
    <dbReference type="NCBI Taxonomy" id="48699"/>
    <lineage>
        <taxon>Eukaryota</taxon>
        <taxon>Metazoa</taxon>
        <taxon>Chordata</taxon>
        <taxon>Craniata</taxon>
        <taxon>Vertebrata</taxon>
        <taxon>Euteleostomi</taxon>
        <taxon>Actinopterygii</taxon>
        <taxon>Neopterygii</taxon>
        <taxon>Teleostei</taxon>
        <taxon>Neoteleostei</taxon>
        <taxon>Acanthomorphata</taxon>
        <taxon>Ovalentaria</taxon>
        <taxon>Atherinomorphae</taxon>
        <taxon>Cyprinodontiformes</taxon>
        <taxon>Poeciliidae</taxon>
        <taxon>Poeciliinae</taxon>
        <taxon>Poecilia</taxon>
    </lineage>
</organism>
<dbReference type="InterPro" id="IPR035076">
    <property type="entry name" value="Toxin/TOLIP"/>
</dbReference>
<feature type="domain" description="UPAR/Ly6" evidence="9">
    <location>
        <begin position="21"/>
        <end position="99"/>
    </location>
</feature>
<name>A0A3B3VJU1_9TELE</name>
<keyword evidence="12" id="KW-1185">Reference proteome</keyword>
<dbReference type="InterPro" id="IPR016054">
    <property type="entry name" value="LY6_UPA_recep-like"/>
</dbReference>
<feature type="chain" id="PRO_5017206363" evidence="8">
    <location>
        <begin position="19"/>
        <end position="206"/>
    </location>
</feature>
<sequence length="206" mass="22115">MFLFTLVLQVLFLPEADNLKCECASNLPGSCTQKTIECSSQNYRCSATTQVKFLGGARFSELNDKSCVLPELCLDFSVNYGAYRVVQKSSCCDGDICNAKIDYPKPDDKLTPSGRKCFSCVGENCMKTLDCVGDENYCVKVTDGASLTVKGCASELVCSDKTASLVNQFTGAKLSCCQGDYCNSASSASPALLLLLVPLLVSNLFS</sequence>
<evidence type="ECO:0000256" key="8">
    <source>
        <dbReference type="SAM" id="SignalP"/>
    </source>
</evidence>
<reference evidence="11" key="1">
    <citation type="submission" date="2025-08" db="UniProtKB">
        <authorList>
            <consortium name="Ensembl"/>
        </authorList>
    </citation>
    <scope>IDENTIFICATION</scope>
</reference>
<evidence type="ECO:0000256" key="3">
    <source>
        <dbReference type="ARBA" id="ARBA00022475"/>
    </source>
</evidence>
<evidence type="ECO:0000313" key="11">
    <source>
        <dbReference type="Ensembl" id="ENSPLAP00000025286.1"/>
    </source>
</evidence>